<reference evidence="2" key="1">
    <citation type="journal article" date="2021" name="G3 (Bethesda)">
        <title>Genome and transcriptome analysis of the beet armyworm Spodoptera exigua reveals targets for pest control. .</title>
        <authorList>
            <person name="Simon S."/>
            <person name="Breeschoten T."/>
            <person name="Jansen H.J."/>
            <person name="Dirks R.P."/>
            <person name="Schranz M.E."/>
            <person name="Ros V.I.D."/>
        </authorList>
    </citation>
    <scope>NUCLEOTIDE SEQUENCE</scope>
    <source>
        <strain evidence="2">TB_SE_WUR_2020</strain>
    </source>
</reference>
<evidence type="ECO:0000313" key="3">
    <source>
        <dbReference type="Proteomes" id="UP000814243"/>
    </source>
</evidence>
<dbReference type="Proteomes" id="UP000814243">
    <property type="component" value="Unassembled WGS sequence"/>
</dbReference>
<protein>
    <submittedName>
        <fullName evidence="2">Uncharacterized protein</fullName>
    </submittedName>
</protein>
<comment type="caution">
    <text evidence="2">The sequence shown here is derived from an EMBL/GenBank/DDBJ whole genome shotgun (WGS) entry which is preliminary data.</text>
</comment>
<keyword evidence="1" id="KW-0472">Membrane</keyword>
<gene>
    <name evidence="2" type="ORF">HF086_004268</name>
</gene>
<keyword evidence="1" id="KW-1133">Transmembrane helix</keyword>
<evidence type="ECO:0000313" key="2">
    <source>
        <dbReference type="EMBL" id="KAH9644007.1"/>
    </source>
</evidence>
<organism evidence="2 3">
    <name type="scientific">Spodoptera exigua</name>
    <name type="common">Beet armyworm</name>
    <name type="synonym">Noctua fulgens</name>
    <dbReference type="NCBI Taxonomy" id="7107"/>
    <lineage>
        <taxon>Eukaryota</taxon>
        <taxon>Metazoa</taxon>
        <taxon>Ecdysozoa</taxon>
        <taxon>Arthropoda</taxon>
        <taxon>Hexapoda</taxon>
        <taxon>Insecta</taxon>
        <taxon>Pterygota</taxon>
        <taxon>Neoptera</taxon>
        <taxon>Endopterygota</taxon>
        <taxon>Lepidoptera</taxon>
        <taxon>Glossata</taxon>
        <taxon>Ditrysia</taxon>
        <taxon>Noctuoidea</taxon>
        <taxon>Noctuidae</taxon>
        <taxon>Amphipyrinae</taxon>
        <taxon>Spodoptera</taxon>
    </lineage>
</organism>
<evidence type="ECO:0000256" key="1">
    <source>
        <dbReference type="SAM" id="Phobius"/>
    </source>
</evidence>
<feature type="transmembrane region" description="Helical" evidence="1">
    <location>
        <begin position="5"/>
        <end position="28"/>
    </location>
</feature>
<keyword evidence="1" id="KW-0812">Transmembrane</keyword>
<dbReference type="AlphaFoldDB" id="A0A922MWF1"/>
<name>A0A922MWF1_SPOEX</name>
<dbReference type="EMBL" id="JACEFF010000104">
    <property type="protein sequence ID" value="KAH9644007.1"/>
    <property type="molecule type" value="Genomic_DNA"/>
</dbReference>
<proteinExistence type="predicted"/>
<sequence length="175" mass="20168">MKMIVLRFSVVAVATIIFIPLITIQHFIEPVSVCLLADICNHTWIPLCAWDNKTDDYKLFLDNCDFYEYNCDNDGNYVIRNYSDCFNPSLSTSSPCPSLDKLGTKILGYYIFKPNVQKPLIALSETTAKPTVALREKRRYTPEKTRKIKRRTTPCSPYKMDLVERAWQKSEPPSS</sequence>
<accession>A0A922MWF1</accession>